<dbReference type="SMART" id="SM00285">
    <property type="entry name" value="PBD"/>
    <property type="match status" value="1"/>
</dbReference>
<evidence type="ECO:0000313" key="3">
    <source>
        <dbReference type="EMBL" id="KAG2467514.1"/>
    </source>
</evidence>
<dbReference type="GO" id="GO:0030838">
    <property type="term" value="P:positive regulation of actin filament polymerization"/>
    <property type="evidence" value="ECO:0007669"/>
    <property type="project" value="TreeGrafter"/>
</dbReference>
<dbReference type="GO" id="GO:0005886">
    <property type="term" value="C:plasma membrane"/>
    <property type="evidence" value="ECO:0007669"/>
    <property type="project" value="TreeGrafter"/>
</dbReference>
<dbReference type="InterPro" id="IPR000095">
    <property type="entry name" value="CRIB_dom"/>
</dbReference>
<proteinExistence type="inferred from homology"/>
<dbReference type="PANTHER" id="PTHR15344:SF3">
    <property type="entry name" value="CDC42 EFFECTOR PROTEIN 3"/>
    <property type="match status" value="1"/>
</dbReference>
<comment type="caution">
    <text evidence="3">The sequence shown here is derived from an EMBL/GenBank/DDBJ whole genome shotgun (WGS) entry which is preliminary data.</text>
</comment>
<dbReference type="GO" id="GO:0012505">
    <property type="term" value="C:endomembrane system"/>
    <property type="evidence" value="ECO:0007669"/>
    <property type="project" value="UniProtKB-SubCell"/>
</dbReference>
<dbReference type="PANTHER" id="PTHR15344">
    <property type="entry name" value="CDC42 EFFECTOR PROTEIN BORG"/>
    <property type="match status" value="1"/>
</dbReference>
<reference evidence="3 4" key="1">
    <citation type="journal article" date="2021" name="Cell">
        <title>Tracing the genetic footprints of vertebrate landing in non-teleost ray-finned fishes.</title>
        <authorList>
            <person name="Bi X."/>
            <person name="Wang K."/>
            <person name="Yang L."/>
            <person name="Pan H."/>
            <person name="Jiang H."/>
            <person name="Wei Q."/>
            <person name="Fang M."/>
            <person name="Yu H."/>
            <person name="Zhu C."/>
            <person name="Cai Y."/>
            <person name="He Y."/>
            <person name="Gan X."/>
            <person name="Zeng H."/>
            <person name="Yu D."/>
            <person name="Zhu Y."/>
            <person name="Jiang H."/>
            <person name="Qiu Q."/>
            <person name="Yang H."/>
            <person name="Zhang Y.E."/>
            <person name="Wang W."/>
            <person name="Zhu M."/>
            <person name="He S."/>
            <person name="Zhang G."/>
        </authorList>
    </citation>
    <scope>NUCLEOTIDE SEQUENCE [LARGE SCALE GENOMIC DNA]</scope>
    <source>
        <strain evidence="3">Bchr_013</strain>
    </source>
</reference>
<protein>
    <submittedName>
        <fullName evidence="3">BORG2 protein</fullName>
    </submittedName>
</protein>
<dbReference type="Pfam" id="PF14957">
    <property type="entry name" value="BORG_CEP"/>
    <property type="match status" value="1"/>
</dbReference>
<dbReference type="Proteomes" id="UP000886611">
    <property type="component" value="Unassembled WGS sequence"/>
</dbReference>
<dbReference type="GO" id="GO:0005737">
    <property type="term" value="C:cytoplasm"/>
    <property type="evidence" value="ECO:0007669"/>
    <property type="project" value="UniProtKB-ARBA"/>
</dbReference>
<dbReference type="OrthoDB" id="9948028at2759"/>
<feature type="non-terminal residue" evidence="3">
    <location>
        <position position="1"/>
    </location>
</feature>
<dbReference type="PROSITE" id="PS50108">
    <property type="entry name" value="CRIB"/>
    <property type="match status" value="1"/>
</dbReference>
<dbReference type="AlphaFoldDB" id="A0A8X7XHP6"/>
<evidence type="ECO:0000256" key="2">
    <source>
        <dbReference type="ARBA" id="ARBA00010770"/>
    </source>
</evidence>
<comment type="similarity">
    <text evidence="2">Belongs to the BORG/CEP family.</text>
</comment>
<dbReference type="GO" id="GO:0007266">
    <property type="term" value="P:Rho protein signal transduction"/>
    <property type="evidence" value="ECO:0007669"/>
    <property type="project" value="TreeGrafter"/>
</dbReference>
<organism evidence="3 4">
    <name type="scientific">Polypterus senegalus</name>
    <name type="common">Senegal bichir</name>
    <dbReference type="NCBI Taxonomy" id="55291"/>
    <lineage>
        <taxon>Eukaryota</taxon>
        <taxon>Metazoa</taxon>
        <taxon>Chordata</taxon>
        <taxon>Craniata</taxon>
        <taxon>Vertebrata</taxon>
        <taxon>Euteleostomi</taxon>
        <taxon>Actinopterygii</taxon>
        <taxon>Polypteriformes</taxon>
        <taxon>Polypteridae</taxon>
        <taxon>Polypterus</taxon>
    </lineage>
</organism>
<evidence type="ECO:0000256" key="1">
    <source>
        <dbReference type="ARBA" id="ARBA00004184"/>
    </source>
</evidence>
<dbReference type="InterPro" id="IPR029273">
    <property type="entry name" value="Cdc42_effect-like"/>
</dbReference>
<feature type="non-terminal residue" evidence="3">
    <location>
        <position position="293"/>
    </location>
</feature>
<accession>A0A8X7XHP6</accession>
<dbReference type="GO" id="GO:0005856">
    <property type="term" value="C:cytoskeleton"/>
    <property type="evidence" value="ECO:0007669"/>
    <property type="project" value="TreeGrafter"/>
</dbReference>
<dbReference type="GO" id="GO:0031274">
    <property type="term" value="P:positive regulation of pseudopodium assembly"/>
    <property type="evidence" value="ECO:0007669"/>
    <property type="project" value="TreeGrafter"/>
</dbReference>
<gene>
    <name evidence="3" type="primary">Cdc42ep3_1</name>
    <name evidence="3" type="ORF">GTO96_0010208</name>
</gene>
<evidence type="ECO:0000313" key="4">
    <source>
        <dbReference type="Proteomes" id="UP000886611"/>
    </source>
</evidence>
<keyword evidence="4" id="KW-1185">Reference proteome</keyword>
<dbReference type="GO" id="GO:0008360">
    <property type="term" value="P:regulation of cell shape"/>
    <property type="evidence" value="ECO:0007669"/>
    <property type="project" value="TreeGrafter"/>
</dbReference>
<dbReference type="GO" id="GO:0031267">
    <property type="term" value="F:small GTPase binding"/>
    <property type="evidence" value="ECO:0007669"/>
    <property type="project" value="TreeGrafter"/>
</dbReference>
<dbReference type="InterPro" id="IPR051296">
    <property type="entry name" value="Cdc42_Effector_BORG/CEP"/>
</dbReference>
<comment type="subcellular location">
    <subcellularLocation>
        <location evidence="1">Endomembrane system</location>
        <topology evidence="1">Peripheral membrane protein</topology>
    </subcellularLocation>
</comment>
<dbReference type="Pfam" id="PF00786">
    <property type="entry name" value="PBD"/>
    <property type="match status" value="1"/>
</dbReference>
<dbReference type="EMBL" id="JAATIS010000859">
    <property type="protein sequence ID" value="KAG2467514.1"/>
    <property type="molecule type" value="Genomic_DNA"/>
</dbReference>
<name>A0A8X7XHP6_POLSE</name>
<sequence>MPAKTPIYLKVSNNKKGKKCKLRDILSPDMISPPLGDFRHTTHIGKGGGCDAFGDMSFLQGRYELLPGQVEIKSQKYSTHEEFLRDNSLPDTSFPETPSPVLKNAISLPSIGESQALTLPLLSTVTITDPFAHSKFTSGKPKEPQLLEENDLLLSTMTFPLNHDSLEEIIRYPSSFEKAKEPVPQQNSTPIENGKSHFGENGFTWSTSHQPIKNGKIPHSTNCNGSYSEWFNMNTANGNLADLRFEFTKTKSDSEESISKMTGSLLSLELDLGPSILDDVLNVMDKPKFTNQQ</sequence>